<dbReference type="Proteomes" id="UP000295500">
    <property type="component" value="Unassembled WGS sequence"/>
</dbReference>
<organism evidence="1 2">
    <name type="scientific">Aminicella lysinilytica</name>
    <dbReference type="NCBI Taxonomy" id="433323"/>
    <lineage>
        <taxon>Bacteria</taxon>
        <taxon>Bacillati</taxon>
        <taxon>Bacillota</taxon>
        <taxon>Clostridia</taxon>
        <taxon>Peptostreptococcales</taxon>
        <taxon>Anaerovoracaceae</taxon>
        <taxon>Aminicella</taxon>
    </lineage>
</organism>
<dbReference type="RefSeq" id="WP_166635399.1">
    <property type="nucleotide sequence ID" value="NZ_SNXO01000023.1"/>
</dbReference>
<evidence type="ECO:0000313" key="2">
    <source>
        <dbReference type="Proteomes" id="UP000295500"/>
    </source>
</evidence>
<reference evidence="1 2" key="1">
    <citation type="submission" date="2019-03" db="EMBL/GenBank/DDBJ databases">
        <title>Genomic Encyclopedia of Type Strains, Phase IV (KMG-IV): sequencing the most valuable type-strain genomes for metagenomic binning, comparative biology and taxonomic classification.</title>
        <authorList>
            <person name="Goeker M."/>
        </authorList>
    </citation>
    <scope>NUCLEOTIDE SEQUENCE [LARGE SCALE GENOMIC DNA]</scope>
    <source>
        <strain evidence="1 2">DSM 28287</strain>
    </source>
</reference>
<evidence type="ECO:0000313" key="1">
    <source>
        <dbReference type="EMBL" id="TDP53723.1"/>
    </source>
</evidence>
<proteinExistence type="predicted"/>
<accession>A0A4R6Q082</accession>
<comment type="caution">
    <text evidence="1">The sequence shown here is derived from an EMBL/GenBank/DDBJ whole genome shotgun (WGS) entry which is preliminary data.</text>
</comment>
<name>A0A4R6Q082_9FIRM</name>
<keyword evidence="2" id="KW-1185">Reference proteome</keyword>
<gene>
    <name evidence="1" type="ORF">EV211_12338</name>
</gene>
<dbReference type="EMBL" id="SNXO01000023">
    <property type="protein sequence ID" value="TDP53723.1"/>
    <property type="molecule type" value="Genomic_DNA"/>
</dbReference>
<sequence>MDEKAACFVEKIGGVTFLVSVKPAEKAKQTTDEFIKALITKECLAIEADCA</sequence>
<protein>
    <submittedName>
        <fullName evidence="1">Uncharacterized protein</fullName>
    </submittedName>
</protein>
<dbReference type="AlphaFoldDB" id="A0A4R6Q082"/>